<accession>A0A1V2VX06</accession>
<proteinExistence type="predicted"/>
<reference evidence="1 2" key="1">
    <citation type="submission" date="2016-08" db="EMBL/GenBank/DDBJ databases">
        <authorList>
            <person name="Seilhamer J.J."/>
        </authorList>
    </citation>
    <scope>NUCLEOTIDE SEQUENCE [LARGE SCALE GENOMIC DNA]</scope>
    <source>
        <strain evidence="1 2">VC14762</strain>
    </source>
</reference>
<dbReference type="RefSeq" id="WP_077021280.1">
    <property type="nucleotide sequence ID" value="NZ_CADETK010000002.1"/>
</dbReference>
<dbReference type="Proteomes" id="UP000188543">
    <property type="component" value="Unassembled WGS sequence"/>
</dbReference>
<protein>
    <submittedName>
        <fullName evidence="1">Uncharacterized protein</fullName>
    </submittedName>
</protein>
<name>A0A1V2VX06_9BURK</name>
<comment type="caution">
    <text evidence="1">The sequence shown here is derived from an EMBL/GenBank/DDBJ whole genome shotgun (WGS) entry which is preliminary data.</text>
</comment>
<organism evidence="1 2">
    <name type="scientific">Burkholderia cenocepacia</name>
    <dbReference type="NCBI Taxonomy" id="95486"/>
    <lineage>
        <taxon>Bacteria</taxon>
        <taxon>Pseudomonadati</taxon>
        <taxon>Pseudomonadota</taxon>
        <taxon>Betaproteobacteria</taxon>
        <taxon>Burkholderiales</taxon>
        <taxon>Burkholderiaceae</taxon>
        <taxon>Burkholderia</taxon>
        <taxon>Burkholderia cepacia complex</taxon>
    </lineage>
</organism>
<dbReference type="EMBL" id="MUTJ01000086">
    <property type="protein sequence ID" value="ONU79093.1"/>
    <property type="molecule type" value="Genomic_DNA"/>
</dbReference>
<dbReference type="AlphaFoldDB" id="A0A1V2VX06"/>
<evidence type="ECO:0000313" key="1">
    <source>
        <dbReference type="EMBL" id="ONU79093.1"/>
    </source>
</evidence>
<dbReference type="OrthoDB" id="6903468at2"/>
<gene>
    <name evidence="1" type="ORF">A8E72_27715</name>
</gene>
<evidence type="ECO:0000313" key="2">
    <source>
        <dbReference type="Proteomes" id="UP000188543"/>
    </source>
</evidence>
<sequence>MVNKILTDIDSEISKPGFFDFFTGLDSDDVLDKRDAASFDDLWMQSFNDVDGLALSADDKNFLDSIREKVFKLSFRASGNSDIAGRVSDDIELISKSMLAGKSDSWPIKVLWDIYKKGGFPC</sequence>